<proteinExistence type="predicted"/>
<name>A0A8S9Q9N8_BRACR</name>
<dbReference type="EMBL" id="QGKX02001290">
    <property type="protein sequence ID" value="KAF3539329.1"/>
    <property type="molecule type" value="Genomic_DNA"/>
</dbReference>
<evidence type="ECO:0000313" key="1">
    <source>
        <dbReference type="EMBL" id="KAF3539329.1"/>
    </source>
</evidence>
<dbReference type="AlphaFoldDB" id="A0A8S9Q9N8"/>
<comment type="caution">
    <text evidence="1">The sequence shown here is derived from an EMBL/GenBank/DDBJ whole genome shotgun (WGS) entry which is preliminary data.</text>
</comment>
<protein>
    <submittedName>
        <fullName evidence="1">Uncharacterized protein</fullName>
    </submittedName>
</protein>
<sequence>MTFLGIRQKIVRSSDEIPTNFFFPTKRYQRTGSSEIRRNRSIPTNFRRFRPSESPCFLVVIRPTPSGVLNDVSKRIKVLFFFERSSSSSIGHLLLLTLQGWKLSSSSRCPCIQIFTARSSSSSSSSHRSGLKPLDSFIFFFSPLNPKPLDSIMDWDRSKMKSPEELTSIGRHFVIPLWRGIGYITMSAQGRGIFFCIDYRPESLSETGATSTKHSLPNTIFHFTVGKSIALVRIDLDRNWI</sequence>
<evidence type="ECO:0000313" key="2">
    <source>
        <dbReference type="Proteomes" id="UP000712600"/>
    </source>
</evidence>
<dbReference type="Proteomes" id="UP000712600">
    <property type="component" value="Unassembled WGS sequence"/>
</dbReference>
<gene>
    <name evidence="1" type="ORF">F2Q69_00020908</name>
</gene>
<reference evidence="1" key="1">
    <citation type="submission" date="2019-12" db="EMBL/GenBank/DDBJ databases">
        <title>Genome sequencing and annotation of Brassica cretica.</title>
        <authorList>
            <person name="Studholme D.J."/>
            <person name="Sarris P."/>
        </authorList>
    </citation>
    <scope>NUCLEOTIDE SEQUENCE</scope>
    <source>
        <strain evidence="1">PFS-109/04</strain>
        <tissue evidence="1">Leaf</tissue>
    </source>
</reference>
<accession>A0A8S9Q9N8</accession>
<organism evidence="1 2">
    <name type="scientific">Brassica cretica</name>
    <name type="common">Mustard</name>
    <dbReference type="NCBI Taxonomy" id="69181"/>
    <lineage>
        <taxon>Eukaryota</taxon>
        <taxon>Viridiplantae</taxon>
        <taxon>Streptophyta</taxon>
        <taxon>Embryophyta</taxon>
        <taxon>Tracheophyta</taxon>
        <taxon>Spermatophyta</taxon>
        <taxon>Magnoliopsida</taxon>
        <taxon>eudicotyledons</taxon>
        <taxon>Gunneridae</taxon>
        <taxon>Pentapetalae</taxon>
        <taxon>rosids</taxon>
        <taxon>malvids</taxon>
        <taxon>Brassicales</taxon>
        <taxon>Brassicaceae</taxon>
        <taxon>Brassiceae</taxon>
        <taxon>Brassica</taxon>
    </lineage>
</organism>